<keyword evidence="2" id="KW-1003">Cell membrane</keyword>
<evidence type="ECO:0000256" key="7">
    <source>
        <dbReference type="SAM" id="Phobius"/>
    </source>
</evidence>
<proteinExistence type="inferred from homology"/>
<comment type="subcellular location">
    <subcellularLocation>
        <location evidence="1">Cell membrane</location>
        <topology evidence="1">Multi-pass membrane protein</topology>
    </subcellularLocation>
</comment>
<dbReference type="Proteomes" id="UP000824159">
    <property type="component" value="Unassembled WGS sequence"/>
</dbReference>
<dbReference type="InterPro" id="IPR050250">
    <property type="entry name" value="Macrolide_Exporter_MacB"/>
</dbReference>
<dbReference type="InterPro" id="IPR003838">
    <property type="entry name" value="ABC3_permease_C"/>
</dbReference>
<feature type="transmembrane region" description="Helical" evidence="7">
    <location>
        <begin position="356"/>
        <end position="379"/>
    </location>
</feature>
<protein>
    <submittedName>
        <fullName evidence="9">ABC transporter permease</fullName>
    </submittedName>
</protein>
<evidence type="ECO:0000256" key="1">
    <source>
        <dbReference type="ARBA" id="ARBA00004651"/>
    </source>
</evidence>
<evidence type="ECO:0000256" key="5">
    <source>
        <dbReference type="ARBA" id="ARBA00023136"/>
    </source>
</evidence>
<feature type="transmembrane region" description="Helical" evidence="7">
    <location>
        <begin position="261"/>
        <end position="287"/>
    </location>
</feature>
<reference evidence="9" key="1">
    <citation type="submission" date="2020-10" db="EMBL/GenBank/DDBJ databases">
        <authorList>
            <person name="Gilroy R."/>
        </authorList>
    </citation>
    <scope>NUCLEOTIDE SEQUENCE</scope>
    <source>
        <strain evidence="9">CHK176-22527</strain>
    </source>
</reference>
<dbReference type="PANTHER" id="PTHR30572:SF4">
    <property type="entry name" value="ABC TRANSPORTER PERMEASE YTRF"/>
    <property type="match status" value="1"/>
</dbReference>
<feature type="transmembrane region" description="Helical" evidence="7">
    <location>
        <begin position="781"/>
        <end position="799"/>
    </location>
</feature>
<comment type="similarity">
    <text evidence="6">Belongs to the ABC-4 integral membrane protein family.</text>
</comment>
<comment type="caution">
    <text evidence="9">The sequence shown here is derived from an EMBL/GenBank/DDBJ whole genome shotgun (WGS) entry which is preliminary data.</text>
</comment>
<evidence type="ECO:0000256" key="4">
    <source>
        <dbReference type="ARBA" id="ARBA00022989"/>
    </source>
</evidence>
<dbReference type="EMBL" id="DVLX01000029">
    <property type="protein sequence ID" value="HIT99186.1"/>
    <property type="molecule type" value="Genomic_DNA"/>
</dbReference>
<name>A0A9D1KTV1_9FIRM</name>
<evidence type="ECO:0000256" key="3">
    <source>
        <dbReference type="ARBA" id="ARBA00022692"/>
    </source>
</evidence>
<feature type="transmembrane region" description="Helical" evidence="7">
    <location>
        <begin position="430"/>
        <end position="451"/>
    </location>
</feature>
<dbReference type="PANTHER" id="PTHR30572">
    <property type="entry name" value="MEMBRANE COMPONENT OF TRANSPORTER-RELATED"/>
    <property type="match status" value="1"/>
</dbReference>
<evidence type="ECO:0000259" key="8">
    <source>
        <dbReference type="Pfam" id="PF02687"/>
    </source>
</evidence>
<keyword evidence="3 7" id="KW-0812">Transmembrane</keyword>
<keyword evidence="4 7" id="KW-1133">Transmembrane helix</keyword>
<reference evidence="9" key="2">
    <citation type="journal article" date="2021" name="PeerJ">
        <title>Extensive microbial diversity within the chicken gut microbiome revealed by metagenomics and culture.</title>
        <authorList>
            <person name="Gilroy R."/>
            <person name="Ravi A."/>
            <person name="Getino M."/>
            <person name="Pursley I."/>
            <person name="Horton D.L."/>
            <person name="Alikhan N.F."/>
            <person name="Baker D."/>
            <person name="Gharbi K."/>
            <person name="Hall N."/>
            <person name="Watson M."/>
            <person name="Adriaenssens E.M."/>
            <person name="Foster-Nyarko E."/>
            <person name="Jarju S."/>
            <person name="Secka A."/>
            <person name="Antonio M."/>
            <person name="Oren A."/>
            <person name="Chaudhuri R.R."/>
            <person name="La Ragione R."/>
            <person name="Hildebrand F."/>
            <person name="Pallen M.J."/>
        </authorList>
    </citation>
    <scope>NUCLEOTIDE SEQUENCE</scope>
    <source>
        <strain evidence="9">CHK176-22527</strain>
    </source>
</reference>
<feature type="domain" description="ABC3 transporter permease C-terminal" evidence="8">
    <location>
        <begin position="265"/>
        <end position="381"/>
    </location>
</feature>
<dbReference type="AlphaFoldDB" id="A0A9D1KTV1"/>
<accession>A0A9D1KTV1</accession>
<gene>
    <name evidence="9" type="ORF">IAD12_02900</name>
</gene>
<dbReference type="Pfam" id="PF02687">
    <property type="entry name" value="FtsX"/>
    <property type="match status" value="2"/>
</dbReference>
<evidence type="ECO:0000256" key="2">
    <source>
        <dbReference type="ARBA" id="ARBA00022475"/>
    </source>
</evidence>
<evidence type="ECO:0000313" key="9">
    <source>
        <dbReference type="EMBL" id="HIT99186.1"/>
    </source>
</evidence>
<evidence type="ECO:0000256" key="6">
    <source>
        <dbReference type="ARBA" id="ARBA00038076"/>
    </source>
</evidence>
<feature type="transmembrane region" description="Helical" evidence="7">
    <location>
        <begin position="685"/>
        <end position="709"/>
    </location>
</feature>
<feature type="transmembrane region" description="Helical" evidence="7">
    <location>
        <begin position="308"/>
        <end position="336"/>
    </location>
</feature>
<evidence type="ECO:0000313" key="10">
    <source>
        <dbReference type="Proteomes" id="UP000824159"/>
    </source>
</evidence>
<dbReference type="GO" id="GO:0005886">
    <property type="term" value="C:plasma membrane"/>
    <property type="evidence" value="ECO:0007669"/>
    <property type="project" value="UniProtKB-SubCell"/>
</dbReference>
<sequence>MITSLAKKRIRYNKSRSLLTIIAIALTTTLLMALGTSAVGLLNFNKQQASAASNAHATIKGLTGGQLEKLKNHADIESLETNEIFATIEYGKMNGYLTYSQELKGGIESEAGNIIEGRDAENSDEIVGSKAFFERMNVEPEVGNTFSISFRVNGEGEIQTRDFTISGIVSERDMSKLDVSDSRIAYGAKISGTLVEEMIPKEDRTYDAVIRVTGEGQLNYDEICQKINSVAEDIGISENYVNINKDYLVVATDPGTETIQIVTAVALLIVVFSGMVIYSIYYVGVITDVQEIGKLKAIGASKKQIRKLLLCEGMFISAVSIPAGLILGFLIPYIFLPKVMEKGMEVSVMSYDAGDIHMFSLPVLAAVIVVVLLTVYISLLKPMRMAGKVSPVEAMRYQESSNSRKYRKGYGSVNVFRLAKANLVRNKKRTVVTMVTMGLSCVLFMSMAGILNSMRAEDIADRELEGNDFKIELDYDINDETYPENNLDNINKNNPFSDDLLRQILELDGVEGVNSVHEVPVSSDFPSSLFDEGRITISDLSMEKAESYKDEIEKGSIDYSKLVEDHGAVFTSDSFMDEYGFEIGDEIDFTVYDGDRQIPLTVTIQASVDDGGASTFVIPEETYESMGLENNSITELFVAVDDDRYDDVKEALSDVADSNERFSLYSRDEEMDIGAMSVSMVKYPMYAILLMIAVIGFMNLINTMITSIVTRKKELGMLQAIGLSDRQMTRMLSGEGLVFTAGTLAASLTLGNIFGYLIFLWGRDSGFMSVTEYHYPVWESLLLALVLVAGQLLVTWVIGRRMRRESLIDRIRNE</sequence>
<keyword evidence="5 7" id="KW-0472">Membrane</keyword>
<dbReference type="GO" id="GO:0022857">
    <property type="term" value="F:transmembrane transporter activity"/>
    <property type="evidence" value="ECO:0007669"/>
    <property type="project" value="TreeGrafter"/>
</dbReference>
<feature type="transmembrane region" description="Helical" evidence="7">
    <location>
        <begin position="736"/>
        <end position="761"/>
    </location>
</feature>
<feature type="domain" description="ABC3 transporter permease C-terminal" evidence="8">
    <location>
        <begin position="687"/>
        <end position="804"/>
    </location>
</feature>
<organism evidence="9 10">
    <name type="scientific">Candidatus Allocopromorpha excrementavium</name>
    <dbReference type="NCBI Taxonomy" id="2840741"/>
    <lineage>
        <taxon>Bacteria</taxon>
        <taxon>Bacillati</taxon>
        <taxon>Bacillota</taxon>
        <taxon>Clostridia</taxon>
        <taxon>Eubacteriales</taxon>
        <taxon>Eubacteriaceae</taxon>
        <taxon>Eubacteriaceae incertae sedis</taxon>
        <taxon>Candidatus Allocopromorpha</taxon>
    </lineage>
</organism>